<feature type="transmembrane region" description="Helical" evidence="5">
    <location>
        <begin position="223"/>
        <end position="247"/>
    </location>
</feature>
<sequence>MRTIDLESLLIFRTVVEEGGVVRAASKLHRVPSNVTTRIRQLEEYLAVQLFRREGRTLALTTEGHTLLNYAHRLLRLADEAVNEMQTGKPQGTFRLGSLESTAGSRLAPILSHYHEQHPDVIVELMTGTTAALIKRVTQFEIEAAFVSEPFTAPELESIPIFQEKLVLITSNKISRLHSPSDLGSSTMIAFAQGCSYRQCLENWLSNHNVIPQRVLEFASYQGMIACVAAGTGFAIVPVSVLSALQANDKVNQHALPKQVSSNKTHLVWRGQASSALTAFIKMLKTKK</sequence>
<reference evidence="7 8" key="1">
    <citation type="submission" date="2020-08" db="EMBL/GenBank/DDBJ databases">
        <title>Novel species isolated from subtropical streams in China.</title>
        <authorList>
            <person name="Lu H."/>
        </authorList>
    </citation>
    <scope>NUCLEOTIDE SEQUENCE [LARGE SCALE GENOMIC DNA]</scope>
    <source>
        <strain evidence="7 8">CCTCC AB 2015119</strain>
    </source>
</reference>
<keyword evidence="5" id="KW-1133">Transmembrane helix</keyword>
<evidence type="ECO:0000259" key="6">
    <source>
        <dbReference type="PROSITE" id="PS50931"/>
    </source>
</evidence>
<evidence type="ECO:0000256" key="3">
    <source>
        <dbReference type="ARBA" id="ARBA00023125"/>
    </source>
</evidence>
<dbReference type="Pfam" id="PF00126">
    <property type="entry name" value="HTH_1"/>
    <property type="match status" value="1"/>
</dbReference>
<keyword evidence="5" id="KW-0472">Membrane</keyword>
<accession>A0ABR6XB86</accession>
<keyword evidence="8" id="KW-1185">Reference proteome</keyword>
<evidence type="ECO:0000256" key="1">
    <source>
        <dbReference type="ARBA" id="ARBA00009437"/>
    </source>
</evidence>
<evidence type="ECO:0000256" key="4">
    <source>
        <dbReference type="ARBA" id="ARBA00023163"/>
    </source>
</evidence>
<keyword evidence="5" id="KW-0812">Transmembrane</keyword>
<comment type="caution">
    <text evidence="7">The sequence shown here is derived from an EMBL/GenBank/DDBJ whole genome shotgun (WGS) entry which is preliminary data.</text>
</comment>
<evidence type="ECO:0000256" key="5">
    <source>
        <dbReference type="SAM" id="Phobius"/>
    </source>
</evidence>
<dbReference type="RefSeq" id="WP_190477007.1">
    <property type="nucleotide sequence ID" value="NZ_JACOFT010000001.1"/>
</dbReference>
<name>A0ABR6XB86_9BURK</name>
<dbReference type="PROSITE" id="PS50931">
    <property type="entry name" value="HTH_LYSR"/>
    <property type="match status" value="1"/>
</dbReference>
<dbReference type="SUPFAM" id="SSF46785">
    <property type="entry name" value="Winged helix' DNA-binding domain"/>
    <property type="match status" value="1"/>
</dbReference>
<dbReference type="SUPFAM" id="SSF53850">
    <property type="entry name" value="Periplasmic binding protein-like II"/>
    <property type="match status" value="1"/>
</dbReference>
<dbReference type="PANTHER" id="PTHR30126:SF40">
    <property type="entry name" value="HTH-TYPE TRANSCRIPTIONAL REGULATOR GLTR"/>
    <property type="match status" value="1"/>
</dbReference>
<gene>
    <name evidence="7" type="ORF">H8K26_01990</name>
</gene>
<proteinExistence type="inferred from homology"/>
<dbReference type="InterPro" id="IPR005119">
    <property type="entry name" value="LysR_subst-bd"/>
</dbReference>
<dbReference type="Gene3D" id="3.40.190.290">
    <property type="match status" value="1"/>
</dbReference>
<dbReference type="InterPro" id="IPR036388">
    <property type="entry name" value="WH-like_DNA-bd_sf"/>
</dbReference>
<feature type="domain" description="HTH lysR-type" evidence="6">
    <location>
        <begin position="4"/>
        <end position="61"/>
    </location>
</feature>
<dbReference type="CDD" id="cd08442">
    <property type="entry name" value="PBP2_YofA_SoxR_like"/>
    <property type="match status" value="1"/>
</dbReference>
<dbReference type="Pfam" id="PF03466">
    <property type="entry name" value="LysR_substrate"/>
    <property type="match status" value="1"/>
</dbReference>
<evidence type="ECO:0000313" key="7">
    <source>
        <dbReference type="EMBL" id="MBC3810199.1"/>
    </source>
</evidence>
<dbReference type="InterPro" id="IPR036390">
    <property type="entry name" value="WH_DNA-bd_sf"/>
</dbReference>
<protein>
    <submittedName>
        <fullName evidence="7">LysR family transcriptional regulator</fullName>
    </submittedName>
</protein>
<dbReference type="InterPro" id="IPR000847">
    <property type="entry name" value="LysR_HTH_N"/>
</dbReference>
<comment type="similarity">
    <text evidence="1">Belongs to the LysR transcriptional regulatory family.</text>
</comment>
<dbReference type="Gene3D" id="1.10.10.10">
    <property type="entry name" value="Winged helix-like DNA-binding domain superfamily/Winged helix DNA-binding domain"/>
    <property type="match status" value="1"/>
</dbReference>
<evidence type="ECO:0000256" key="2">
    <source>
        <dbReference type="ARBA" id="ARBA00023015"/>
    </source>
</evidence>
<keyword evidence="4" id="KW-0804">Transcription</keyword>
<keyword evidence="2" id="KW-0805">Transcription regulation</keyword>
<keyword evidence="3" id="KW-0238">DNA-binding</keyword>
<dbReference type="EMBL" id="JACOFT010000001">
    <property type="protein sequence ID" value="MBC3810199.1"/>
    <property type="molecule type" value="Genomic_DNA"/>
</dbReference>
<organism evidence="7 8">
    <name type="scientific">Undibacterium aquatile</name>
    <dbReference type="NCBI Taxonomy" id="1537398"/>
    <lineage>
        <taxon>Bacteria</taxon>
        <taxon>Pseudomonadati</taxon>
        <taxon>Pseudomonadota</taxon>
        <taxon>Betaproteobacteria</taxon>
        <taxon>Burkholderiales</taxon>
        <taxon>Oxalobacteraceae</taxon>
        <taxon>Undibacterium</taxon>
    </lineage>
</organism>
<dbReference type="Proteomes" id="UP000637632">
    <property type="component" value="Unassembled WGS sequence"/>
</dbReference>
<evidence type="ECO:0000313" key="8">
    <source>
        <dbReference type="Proteomes" id="UP000637632"/>
    </source>
</evidence>
<dbReference type="PANTHER" id="PTHR30126">
    <property type="entry name" value="HTH-TYPE TRANSCRIPTIONAL REGULATOR"/>
    <property type="match status" value="1"/>
</dbReference>